<dbReference type="Gene3D" id="3.30.530.20">
    <property type="match status" value="1"/>
</dbReference>
<evidence type="ECO:0000313" key="1">
    <source>
        <dbReference type="EMBL" id="TFW13862.1"/>
    </source>
</evidence>
<dbReference type="SUPFAM" id="SSF55961">
    <property type="entry name" value="Bet v1-like"/>
    <property type="match status" value="1"/>
</dbReference>
<proteinExistence type="predicted"/>
<dbReference type="OrthoDB" id="4773254at2"/>
<name>A0A4Y9RY23_9BURK</name>
<dbReference type="InterPro" id="IPR023393">
    <property type="entry name" value="START-like_dom_sf"/>
</dbReference>
<evidence type="ECO:0008006" key="3">
    <source>
        <dbReference type="Google" id="ProtNLM"/>
    </source>
</evidence>
<keyword evidence="2" id="KW-1185">Reference proteome</keyword>
<dbReference type="RefSeq" id="WP_135208789.1">
    <property type="nucleotide sequence ID" value="NZ_SPVF01000245.1"/>
</dbReference>
<evidence type="ECO:0000313" key="2">
    <source>
        <dbReference type="Proteomes" id="UP000298438"/>
    </source>
</evidence>
<dbReference type="Pfam" id="PF10604">
    <property type="entry name" value="Polyketide_cyc2"/>
    <property type="match status" value="1"/>
</dbReference>
<dbReference type="InterPro" id="IPR019587">
    <property type="entry name" value="Polyketide_cyclase/dehydratase"/>
</dbReference>
<dbReference type="AlphaFoldDB" id="A0A4Y9RY23"/>
<sequence>MIVDAQVTIQAPRAAVWAAVADIEHSASMVSGILGIEIVERPAVGLTGLRRRETRDFFGKPATVEKWITEAAEGAYYRTRAESDGCVFLATMQVVDGADGTTILSTVHDSQPVNLGARLMMLPMGLLFKRVARKALRRDIRAAVEEPGRHAIH</sequence>
<protein>
    <recommendedName>
        <fullName evidence="3">SRPBCC family protein</fullName>
    </recommendedName>
</protein>
<organism evidence="1 2">
    <name type="scientific">Zemynaea arenosa</name>
    <dbReference type="NCBI Taxonomy" id="2561931"/>
    <lineage>
        <taxon>Bacteria</taxon>
        <taxon>Pseudomonadati</taxon>
        <taxon>Pseudomonadota</taxon>
        <taxon>Betaproteobacteria</taxon>
        <taxon>Burkholderiales</taxon>
        <taxon>Oxalobacteraceae</taxon>
        <taxon>Telluria group</taxon>
        <taxon>Zemynaea</taxon>
    </lineage>
</organism>
<dbReference type="Proteomes" id="UP000298438">
    <property type="component" value="Unassembled WGS sequence"/>
</dbReference>
<gene>
    <name evidence="1" type="ORF">E4L96_19005</name>
</gene>
<reference evidence="1 2" key="1">
    <citation type="submission" date="2019-03" db="EMBL/GenBank/DDBJ databases">
        <title>Draft Genome Sequence of Massilia arenosa sp. nov., a Novel Massilia Species Isolated from a Sandy-loam Maize Soil.</title>
        <authorList>
            <person name="Raths R."/>
            <person name="Peta V."/>
            <person name="Bucking H."/>
        </authorList>
    </citation>
    <scope>NUCLEOTIDE SEQUENCE [LARGE SCALE GENOMIC DNA]</scope>
    <source>
        <strain evidence="1 2">MC02</strain>
    </source>
</reference>
<dbReference type="EMBL" id="SPVF01000245">
    <property type="protein sequence ID" value="TFW13862.1"/>
    <property type="molecule type" value="Genomic_DNA"/>
</dbReference>
<accession>A0A4Y9RY23</accession>
<comment type="caution">
    <text evidence="1">The sequence shown here is derived from an EMBL/GenBank/DDBJ whole genome shotgun (WGS) entry which is preliminary data.</text>
</comment>